<dbReference type="PANTHER" id="PTHR11228">
    <property type="entry name" value="RADICAL SAM DOMAIN PROTEIN"/>
    <property type="match status" value="1"/>
</dbReference>
<gene>
    <name evidence="8" type="ORF">IE877_04060</name>
</gene>
<evidence type="ECO:0000259" key="7">
    <source>
        <dbReference type="Pfam" id="PF13186"/>
    </source>
</evidence>
<evidence type="ECO:0000256" key="3">
    <source>
        <dbReference type="ARBA" id="ARBA00022723"/>
    </source>
</evidence>
<evidence type="ECO:0000256" key="5">
    <source>
        <dbReference type="ARBA" id="ARBA00023014"/>
    </source>
</evidence>
<dbReference type="RefSeq" id="WP_192373467.1">
    <property type="nucleotide sequence ID" value="NZ_CAJHIV010000001.1"/>
</dbReference>
<dbReference type="Pfam" id="PF13186">
    <property type="entry name" value="SPASM"/>
    <property type="match status" value="1"/>
</dbReference>
<keyword evidence="4" id="KW-0408">Iron</keyword>
<dbReference type="SFLD" id="SFLDS00029">
    <property type="entry name" value="Radical_SAM"/>
    <property type="match status" value="1"/>
</dbReference>
<protein>
    <submittedName>
        <fullName evidence="8">SPASM domain-containing protein</fullName>
    </submittedName>
</protein>
<name>A0ABR9CW28_9GAMM</name>
<dbReference type="Proteomes" id="UP000652176">
    <property type="component" value="Unassembled WGS sequence"/>
</dbReference>
<dbReference type="InterPro" id="IPR058240">
    <property type="entry name" value="rSAM_sf"/>
</dbReference>
<dbReference type="SUPFAM" id="SSF102114">
    <property type="entry name" value="Radical SAM enzymes"/>
    <property type="match status" value="2"/>
</dbReference>
<dbReference type="InterPro" id="IPR007197">
    <property type="entry name" value="rSAM"/>
</dbReference>
<accession>A0ABR9CW28</accession>
<proteinExistence type="predicted"/>
<dbReference type="PANTHER" id="PTHR11228:SF7">
    <property type="entry name" value="PQQA PEPTIDE CYCLASE"/>
    <property type="match status" value="1"/>
</dbReference>
<evidence type="ECO:0000256" key="1">
    <source>
        <dbReference type="ARBA" id="ARBA00001966"/>
    </source>
</evidence>
<evidence type="ECO:0000259" key="6">
    <source>
        <dbReference type="Pfam" id="PF04055"/>
    </source>
</evidence>
<feature type="domain" description="Radical SAM core" evidence="6">
    <location>
        <begin position="141"/>
        <end position="300"/>
    </location>
</feature>
<comment type="caution">
    <text evidence="8">The sequence shown here is derived from an EMBL/GenBank/DDBJ whole genome shotgun (WGS) entry which is preliminary data.</text>
</comment>
<feature type="domain" description="4Fe4S-binding SPASM" evidence="7">
    <location>
        <begin position="15"/>
        <end position="78"/>
    </location>
</feature>
<sequence length="377" mass="43144">MTQPQKFSDLLDRHCVHPWADVWINTAGDVTCCTQNRTRFGNIHEQPIEEMWNSDAAQSVRKLIGENKYMAAGCAPECPFLRGAKTEGQMPPPPKEQINLDFDVPEPGTALAKNVATVVDDYQLKRLRVSGLPIYVDTQPILRCNSDCFMCNQEHLSTMEHADPILEKIETLKDTAKVFRWQGGEVFSSKRFFNYLENFDSYCNPDLIKYVITNGSLLTKERLIALTNVENPVYFLVSIDGVTKQTYEKIRVGLSYERVIECLFNLAEIQAKSPSNRILVCWNYVVMNSTLDEMREAIDLAAHLNIDLNFAALQGEFPDENIFRYSLYTPELLIHRFAELQEYSKTKSIAVSGFDGMIYRIKQRQDYLAANQMQSCN</sequence>
<dbReference type="CDD" id="cd21109">
    <property type="entry name" value="SPASM"/>
    <property type="match status" value="1"/>
</dbReference>
<evidence type="ECO:0000313" key="8">
    <source>
        <dbReference type="EMBL" id="MBD9355062.1"/>
    </source>
</evidence>
<evidence type="ECO:0000313" key="9">
    <source>
        <dbReference type="Proteomes" id="UP000652176"/>
    </source>
</evidence>
<dbReference type="Gene3D" id="3.20.20.70">
    <property type="entry name" value="Aldolase class I"/>
    <property type="match status" value="2"/>
</dbReference>
<keyword evidence="2" id="KW-0949">S-adenosyl-L-methionine</keyword>
<keyword evidence="5" id="KW-0411">Iron-sulfur</keyword>
<keyword evidence="9" id="KW-1185">Reference proteome</keyword>
<dbReference type="EMBL" id="JACXSS010000001">
    <property type="protein sequence ID" value="MBD9355062.1"/>
    <property type="molecule type" value="Genomic_DNA"/>
</dbReference>
<evidence type="ECO:0000256" key="2">
    <source>
        <dbReference type="ARBA" id="ARBA00022691"/>
    </source>
</evidence>
<comment type="cofactor">
    <cofactor evidence="1">
        <name>[4Fe-4S] cluster</name>
        <dbReference type="ChEBI" id="CHEBI:49883"/>
    </cofactor>
</comment>
<dbReference type="SFLD" id="SFLDG01067">
    <property type="entry name" value="SPASM/twitch_domain_containing"/>
    <property type="match status" value="1"/>
</dbReference>
<dbReference type="Pfam" id="PF04055">
    <property type="entry name" value="Radical_SAM"/>
    <property type="match status" value="1"/>
</dbReference>
<reference evidence="8 9" key="1">
    <citation type="submission" date="2020-09" db="EMBL/GenBank/DDBJ databases">
        <title>Methylomonas albis sp. nov. and Methylomonas fluvii sp. nov.: Two cold-adapted methanotrophs from the River Elbe and an amended description of Methylovulum psychrotolerans strain Eb1.</title>
        <authorList>
            <person name="Bussmann I.K."/>
            <person name="Klings K.-W."/>
            <person name="Warnstedt J."/>
            <person name="Hoppert M."/>
            <person name="Saborowski A."/>
            <person name="Horn F."/>
            <person name="Liebner S."/>
        </authorList>
    </citation>
    <scope>NUCLEOTIDE SEQUENCE [LARGE SCALE GENOMIC DNA]</scope>
    <source>
        <strain evidence="8 9">EbA</strain>
    </source>
</reference>
<dbReference type="InterPro" id="IPR023885">
    <property type="entry name" value="4Fe4S-binding_SPASM_dom"/>
</dbReference>
<evidence type="ECO:0000256" key="4">
    <source>
        <dbReference type="ARBA" id="ARBA00023004"/>
    </source>
</evidence>
<dbReference type="CDD" id="cd01335">
    <property type="entry name" value="Radical_SAM"/>
    <property type="match status" value="1"/>
</dbReference>
<keyword evidence="3" id="KW-0479">Metal-binding</keyword>
<dbReference type="InterPro" id="IPR050377">
    <property type="entry name" value="Radical_SAM_PqqE_MftC-like"/>
</dbReference>
<dbReference type="InterPro" id="IPR013785">
    <property type="entry name" value="Aldolase_TIM"/>
</dbReference>
<organism evidence="8 9">
    <name type="scientific">Methylomonas albis</name>
    <dbReference type="NCBI Taxonomy" id="1854563"/>
    <lineage>
        <taxon>Bacteria</taxon>
        <taxon>Pseudomonadati</taxon>
        <taxon>Pseudomonadota</taxon>
        <taxon>Gammaproteobacteria</taxon>
        <taxon>Methylococcales</taxon>
        <taxon>Methylococcaceae</taxon>
        <taxon>Methylomonas</taxon>
    </lineage>
</organism>